<dbReference type="InterPro" id="IPR000626">
    <property type="entry name" value="Ubiquitin-like_dom"/>
</dbReference>
<keyword evidence="8" id="KW-1185">Reference proteome</keyword>
<dbReference type="Gene3D" id="3.10.20.90">
    <property type="entry name" value="Phosphatidylinositol 3-kinase Catalytic Subunit, Chain A, domain 1"/>
    <property type="match status" value="1"/>
</dbReference>
<feature type="domain" description="CAP-Gly" evidence="6">
    <location>
        <begin position="28"/>
        <end position="78"/>
    </location>
</feature>
<gene>
    <name evidence="7" type="ORF">Bathy01g04160</name>
</gene>
<sequence length="617" mass="69321">MSSSRKRTKNDRRVETLDGFRGFCRYVGPVRGQTGTWVGVEWDDSNRGKHDGKHDGKRYFECKRKGKEAETKRASFVRAQKVAPGTDFVSAAKEKYEFESQDAQLEKRLVFGGKAKKTDENEEEDVTIELKTKLSLQKKLNELERILLPNARLERVTGRAARTEDDEGEEARPSSSSSSLNEEEGEEVLAKTFNANATHVDVSGNLMTSFVELGKIGKYFRNLEILDASDAYYDEDVGDIESGDASALAKEVALAASQFRNLKTLALNKTRTSWAKALLIIDQMPNLEELRLDRNELQNIAAVDERASRKYFPKVKVLSLDGNTCIKWDDLWALRFLPSLQTLYASDCSVEHIAYQDDDENNNNNTNTNDDDKRFFRNLRGLFLGYNRVRSWQSVDVIDHFPRLECVRLSHNPFCENDSASRHEIVARAGKLLSLNASEITERERRESEIRYLRNVVAEVSSSSSIRLEDKELDAKMGSDEVLAKHPRAKALKEMHGERALAGVQTTKTTQSQQQLESRESGNGTSTNGGGASSSISLALTLTREGKGSKDRTFPKSVTVARVKTTCEKLFGMKLGTSTLAIRDRDEDETEKYTELEPDEDTLAYLGVESGAEIFVL</sequence>
<evidence type="ECO:0000259" key="6">
    <source>
        <dbReference type="PROSITE" id="PS50245"/>
    </source>
</evidence>
<feature type="compositionally biased region" description="Low complexity" evidence="5">
    <location>
        <begin position="505"/>
        <end position="526"/>
    </location>
</feature>
<evidence type="ECO:0000256" key="1">
    <source>
        <dbReference type="ARBA" id="ARBA00004430"/>
    </source>
</evidence>
<dbReference type="InterPro" id="IPR032675">
    <property type="entry name" value="LRR_dom_sf"/>
</dbReference>
<dbReference type="RefSeq" id="XP_007515777.1">
    <property type="nucleotide sequence ID" value="XM_007515715.1"/>
</dbReference>
<dbReference type="OrthoDB" id="5273213at2759"/>
<dbReference type="Pfam" id="PF01302">
    <property type="entry name" value="CAP_GLY"/>
    <property type="match status" value="1"/>
</dbReference>
<keyword evidence="3" id="KW-0677">Repeat</keyword>
<dbReference type="EMBL" id="FO082278">
    <property type="protein sequence ID" value="CCO14656.1"/>
    <property type="molecule type" value="Genomic_DNA"/>
</dbReference>
<comment type="subcellular location">
    <subcellularLocation>
        <location evidence="1">Cytoplasm</location>
        <location evidence="1">Cytoskeleton</location>
        <location evidence="1">Cilium axoneme</location>
    </subcellularLocation>
</comment>
<dbReference type="PROSITE" id="PS50245">
    <property type="entry name" value="CAP_GLY_2"/>
    <property type="match status" value="1"/>
</dbReference>
<evidence type="ECO:0000256" key="2">
    <source>
        <dbReference type="ARBA" id="ARBA00022614"/>
    </source>
</evidence>
<reference evidence="7 8" key="1">
    <citation type="submission" date="2011-10" db="EMBL/GenBank/DDBJ databases">
        <authorList>
            <person name="Genoscope - CEA"/>
        </authorList>
    </citation>
    <scope>NUCLEOTIDE SEQUENCE [LARGE SCALE GENOMIC DNA]</scope>
    <source>
        <strain evidence="7 8">RCC 1105</strain>
    </source>
</reference>
<dbReference type="STRING" id="41875.K8EAA0"/>
<dbReference type="Gene3D" id="2.30.30.190">
    <property type="entry name" value="CAP Gly-rich-like domain"/>
    <property type="match status" value="1"/>
</dbReference>
<dbReference type="GO" id="GO:0005930">
    <property type="term" value="C:axoneme"/>
    <property type="evidence" value="ECO:0007669"/>
    <property type="project" value="UniProtKB-SubCell"/>
</dbReference>
<dbReference type="InterPro" id="IPR050836">
    <property type="entry name" value="SDS22/Internalin_LRR"/>
</dbReference>
<organism evidence="7 8">
    <name type="scientific">Bathycoccus prasinos</name>
    <dbReference type="NCBI Taxonomy" id="41875"/>
    <lineage>
        <taxon>Eukaryota</taxon>
        <taxon>Viridiplantae</taxon>
        <taxon>Chlorophyta</taxon>
        <taxon>Mamiellophyceae</taxon>
        <taxon>Mamiellales</taxon>
        <taxon>Bathycoccaceae</taxon>
        <taxon>Bathycoccus</taxon>
    </lineage>
</organism>
<dbReference type="SUPFAM" id="SSF52047">
    <property type="entry name" value="RNI-like"/>
    <property type="match status" value="1"/>
</dbReference>
<dbReference type="Proteomes" id="UP000198341">
    <property type="component" value="Chromosome 1"/>
</dbReference>
<dbReference type="InterPro" id="IPR000938">
    <property type="entry name" value="CAP-Gly_domain"/>
</dbReference>
<dbReference type="Gene3D" id="3.80.10.10">
    <property type="entry name" value="Ribonuclease Inhibitor"/>
    <property type="match status" value="2"/>
</dbReference>
<evidence type="ECO:0000256" key="5">
    <source>
        <dbReference type="SAM" id="MobiDB-lite"/>
    </source>
</evidence>
<evidence type="ECO:0000256" key="4">
    <source>
        <dbReference type="ARBA" id="ARBA00023186"/>
    </source>
</evidence>
<keyword evidence="4" id="KW-0143">Chaperone</keyword>
<dbReference type="GeneID" id="19018151"/>
<dbReference type="KEGG" id="bpg:Bathy01g04160"/>
<name>K8EAA0_9CHLO</name>
<dbReference type="Pfam" id="PF14560">
    <property type="entry name" value="Ubiquitin_2"/>
    <property type="match status" value="1"/>
</dbReference>
<dbReference type="PANTHER" id="PTHR46652:SF3">
    <property type="entry name" value="LEUCINE-RICH REPEAT-CONTAINING PROTEIN 9"/>
    <property type="match status" value="1"/>
</dbReference>
<dbReference type="InterPro" id="IPR029071">
    <property type="entry name" value="Ubiquitin-like_domsf"/>
</dbReference>
<evidence type="ECO:0000313" key="8">
    <source>
        <dbReference type="Proteomes" id="UP000198341"/>
    </source>
</evidence>
<feature type="region of interest" description="Disordered" evidence="5">
    <location>
        <begin position="500"/>
        <end position="535"/>
    </location>
</feature>
<dbReference type="InterPro" id="IPR036859">
    <property type="entry name" value="CAP-Gly_dom_sf"/>
</dbReference>
<dbReference type="SUPFAM" id="SSF54236">
    <property type="entry name" value="Ubiquitin-like"/>
    <property type="match status" value="1"/>
</dbReference>
<dbReference type="AlphaFoldDB" id="K8EAA0"/>
<accession>K8EAA0</accession>
<protein>
    <submittedName>
        <fullName evidence="7">Tubulin-specific chaperone E</fullName>
    </submittedName>
</protein>
<proteinExistence type="predicted"/>
<feature type="region of interest" description="Disordered" evidence="5">
    <location>
        <begin position="157"/>
        <end position="187"/>
    </location>
</feature>
<dbReference type="eggNOG" id="KOG3207">
    <property type="taxonomic scope" value="Eukaryota"/>
</dbReference>
<dbReference type="PANTHER" id="PTHR46652">
    <property type="entry name" value="LEUCINE-RICH REPEAT AND IQ DOMAIN-CONTAINING PROTEIN 1-RELATED"/>
    <property type="match status" value="1"/>
</dbReference>
<evidence type="ECO:0000313" key="7">
    <source>
        <dbReference type="EMBL" id="CCO14656.1"/>
    </source>
</evidence>
<keyword evidence="2" id="KW-0433">Leucine-rich repeat</keyword>
<evidence type="ECO:0000256" key="3">
    <source>
        <dbReference type="ARBA" id="ARBA00022737"/>
    </source>
</evidence>
<dbReference type="SMART" id="SM01052">
    <property type="entry name" value="CAP_GLY"/>
    <property type="match status" value="1"/>
</dbReference>
<dbReference type="SUPFAM" id="SSF74924">
    <property type="entry name" value="Cap-Gly domain"/>
    <property type="match status" value="1"/>
</dbReference>